<dbReference type="Gene3D" id="1.10.260.40">
    <property type="entry name" value="lambda repressor-like DNA-binding domains"/>
    <property type="match status" value="1"/>
</dbReference>
<dbReference type="EMBL" id="WJBE01000040">
    <property type="protein sequence ID" value="MBC3901665.1"/>
    <property type="molecule type" value="Genomic_DNA"/>
</dbReference>
<accession>A0ABR6Z3A2</accession>
<sequence length="159" mass="18191">MKERIKEIRKLNKLSQEAFGKRLGVSGAAISRLENGERGVTEQMIISIAREFNVPEEWLRDGSGQRSKPTEVDELIDLQNKYNLDQLDVKILQEYLKLTPEHRKIFKNYFVNVFGSSIASEDEEIVLKVDAFQKELEAEKRFSTSGALQTTVAKKENVS</sequence>
<dbReference type="PANTHER" id="PTHR46558">
    <property type="entry name" value="TRACRIPTIONAL REGULATORY PROTEIN-RELATED-RELATED"/>
    <property type="match status" value="1"/>
</dbReference>
<dbReference type="Proteomes" id="UP000622405">
    <property type="component" value="Unassembled WGS sequence"/>
</dbReference>
<dbReference type="Pfam" id="PF01381">
    <property type="entry name" value="HTH_3"/>
    <property type="match status" value="1"/>
</dbReference>
<dbReference type="PANTHER" id="PTHR46558:SF11">
    <property type="entry name" value="HTH-TYPE TRANSCRIPTIONAL REGULATOR XRE"/>
    <property type="match status" value="1"/>
</dbReference>
<keyword evidence="4" id="KW-1185">Reference proteome</keyword>
<dbReference type="RefSeq" id="WP_186895681.1">
    <property type="nucleotide sequence ID" value="NZ_WJBE01000040.1"/>
</dbReference>
<feature type="domain" description="HTH cro/C1-type" evidence="2">
    <location>
        <begin position="5"/>
        <end position="59"/>
    </location>
</feature>
<name>A0ABR6Z3A2_9FIRM</name>
<dbReference type="InterPro" id="IPR001387">
    <property type="entry name" value="Cro/C1-type_HTH"/>
</dbReference>
<dbReference type="InterPro" id="IPR010982">
    <property type="entry name" value="Lambda_DNA-bd_dom_sf"/>
</dbReference>
<organism evidence="3 4">
    <name type="scientific">Acetobacterium malicum</name>
    <dbReference type="NCBI Taxonomy" id="52692"/>
    <lineage>
        <taxon>Bacteria</taxon>
        <taxon>Bacillati</taxon>
        <taxon>Bacillota</taxon>
        <taxon>Clostridia</taxon>
        <taxon>Eubacteriales</taxon>
        <taxon>Eubacteriaceae</taxon>
        <taxon>Acetobacterium</taxon>
    </lineage>
</organism>
<dbReference type="CDD" id="cd00093">
    <property type="entry name" value="HTH_XRE"/>
    <property type="match status" value="1"/>
</dbReference>
<protein>
    <submittedName>
        <fullName evidence="3">Helix-turn-helix domain-containing protein</fullName>
    </submittedName>
</protein>
<dbReference type="SUPFAM" id="SSF47413">
    <property type="entry name" value="lambda repressor-like DNA-binding domains"/>
    <property type="match status" value="1"/>
</dbReference>
<reference evidence="3 4" key="1">
    <citation type="journal article" date="2020" name="mSystems">
        <title>Defining Genomic and Predicted Metabolic Features of the Acetobacterium Genus.</title>
        <authorList>
            <person name="Ross D.E."/>
            <person name="Marshall C.W."/>
            <person name="Gulliver D."/>
            <person name="May H.D."/>
            <person name="Norman R.S."/>
        </authorList>
    </citation>
    <scope>NUCLEOTIDE SEQUENCE [LARGE SCALE GENOMIC DNA]</scope>
    <source>
        <strain evidence="3 4">DSM 4132</strain>
    </source>
</reference>
<dbReference type="SMART" id="SM00530">
    <property type="entry name" value="HTH_XRE"/>
    <property type="match status" value="1"/>
</dbReference>
<comment type="caution">
    <text evidence="3">The sequence shown here is derived from an EMBL/GenBank/DDBJ whole genome shotgun (WGS) entry which is preliminary data.</text>
</comment>
<evidence type="ECO:0000313" key="4">
    <source>
        <dbReference type="Proteomes" id="UP000622405"/>
    </source>
</evidence>
<dbReference type="PROSITE" id="PS50943">
    <property type="entry name" value="HTH_CROC1"/>
    <property type="match status" value="1"/>
</dbReference>
<evidence type="ECO:0000259" key="2">
    <source>
        <dbReference type="PROSITE" id="PS50943"/>
    </source>
</evidence>
<gene>
    <name evidence="3" type="ORF">GH811_18875</name>
</gene>
<keyword evidence="1" id="KW-0238">DNA-binding</keyword>
<evidence type="ECO:0000256" key="1">
    <source>
        <dbReference type="ARBA" id="ARBA00023125"/>
    </source>
</evidence>
<proteinExistence type="predicted"/>
<evidence type="ECO:0000313" key="3">
    <source>
        <dbReference type="EMBL" id="MBC3901665.1"/>
    </source>
</evidence>